<name>A0A3P7R2N4_CYLGO</name>
<accession>A0A3P7R2N4</accession>
<dbReference type="AlphaFoldDB" id="A0A3P7R2N4"/>
<dbReference type="Proteomes" id="UP000271889">
    <property type="component" value="Unassembled WGS sequence"/>
</dbReference>
<gene>
    <name evidence="1" type="ORF">CGOC_LOCUS12970</name>
</gene>
<keyword evidence="2" id="KW-1185">Reference proteome</keyword>
<evidence type="ECO:0000313" key="2">
    <source>
        <dbReference type="Proteomes" id="UP000271889"/>
    </source>
</evidence>
<sequence>MSWSFSTKLERNERMTALFPDLNCHPHYHQRPVLHVISNMMANNYAWSSISFSWQSLLRAKE</sequence>
<reference evidence="1 2" key="1">
    <citation type="submission" date="2018-11" db="EMBL/GenBank/DDBJ databases">
        <authorList>
            <consortium name="Pathogen Informatics"/>
        </authorList>
    </citation>
    <scope>NUCLEOTIDE SEQUENCE [LARGE SCALE GENOMIC DNA]</scope>
</reference>
<evidence type="ECO:0000313" key="1">
    <source>
        <dbReference type="EMBL" id="VDN35599.1"/>
    </source>
</evidence>
<proteinExistence type="predicted"/>
<protein>
    <submittedName>
        <fullName evidence="1">Uncharacterized protein</fullName>
    </submittedName>
</protein>
<organism evidence="1 2">
    <name type="scientific">Cylicostephanus goldi</name>
    <name type="common">Nematode worm</name>
    <dbReference type="NCBI Taxonomy" id="71465"/>
    <lineage>
        <taxon>Eukaryota</taxon>
        <taxon>Metazoa</taxon>
        <taxon>Ecdysozoa</taxon>
        <taxon>Nematoda</taxon>
        <taxon>Chromadorea</taxon>
        <taxon>Rhabditida</taxon>
        <taxon>Rhabditina</taxon>
        <taxon>Rhabditomorpha</taxon>
        <taxon>Strongyloidea</taxon>
        <taxon>Strongylidae</taxon>
        <taxon>Cylicostephanus</taxon>
    </lineage>
</organism>
<dbReference type="EMBL" id="UYRV01127233">
    <property type="protein sequence ID" value="VDN35599.1"/>
    <property type="molecule type" value="Genomic_DNA"/>
</dbReference>